<accession>A0AAV4N4J5</accession>
<dbReference type="EMBL" id="BPLQ01001176">
    <property type="protein sequence ID" value="GIX79366.1"/>
    <property type="molecule type" value="Genomic_DNA"/>
</dbReference>
<sequence>MGCGASLDNDSDSQASLEEWEKMQRRRRSILSDVSDAESDSSITFQKDIHEKALKSSGYQLLFDIGTQYLTYLIHHLPLALATIQKKKKNRNWQIKNVSKCKFIHDTFIHNKFMHNNS</sequence>
<reference evidence="1 2" key="1">
    <citation type="submission" date="2021-06" db="EMBL/GenBank/DDBJ databases">
        <title>Caerostris darwini draft genome.</title>
        <authorList>
            <person name="Kono N."/>
            <person name="Arakawa K."/>
        </authorList>
    </citation>
    <scope>NUCLEOTIDE SEQUENCE [LARGE SCALE GENOMIC DNA]</scope>
</reference>
<name>A0AAV4N4J5_9ARAC</name>
<organism evidence="1 2">
    <name type="scientific">Caerostris darwini</name>
    <dbReference type="NCBI Taxonomy" id="1538125"/>
    <lineage>
        <taxon>Eukaryota</taxon>
        <taxon>Metazoa</taxon>
        <taxon>Ecdysozoa</taxon>
        <taxon>Arthropoda</taxon>
        <taxon>Chelicerata</taxon>
        <taxon>Arachnida</taxon>
        <taxon>Araneae</taxon>
        <taxon>Araneomorphae</taxon>
        <taxon>Entelegynae</taxon>
        <taxon>Araneoidea</taxon>
        <taxon>Araneidae</taxon>
        <taxon>Caerostris</taxon>
    </lineage>
</organism>
<evidence type="ECO:0000313" key="1">
    <source>
        <dbReference type="EMBL" id="GIX79366.1"/>
    </source>
</evidence>
<dbReference type="AlphaFoldDB" id="A0AAV4N4J5"/>
<comment type="caution">
    <text evidence="1">The sequence shown here is derived from an EMBL/GenBank/DDBJ whole genome shotgun (WGS) entry which is preliminary data.</text>
</comment>
<gene>
    <name evidence="1" type="primary">AVEN_97903_1</name>
    <name evidence="1" type="ORF">CDAR_228321</name>
</gene>
<protein>
    <submittedName>
        <fullName evidence="1">Uncharacterized protein</fullName>
    </submittedName>
</protein>
<proteinExistence type="predicted"/>
<keyword evidence="2" id="KW-1185">Reference proteome</keyword>
<dbReference type="Proteomes" id="UP001054837">
    <property type="component" value="Unassembled WGS sequence"/>
</dbReference>
<evidence type="ECO:0000313" key="2">
    <source>
        <dbReference type="Proteomes" id="UP001054837"/>
    </source>
</evidence>